<proteinExistence type="predicted"/>
<dbReference type="KEGG" id="osu:NT6N_30150"/>
<organism evidence="2">
    <name type="scientific">Oceaniferula spumae</name>
    <dbReference type="NCBI Taxonomy" id="2979115"/>
    <lineage>
        <taxon>Bacteria</taxon>
        <taxon>Pseudomonadati</taxon>
        <taxon>Verrucomicrobiota</taxon>
        <taxon>Verrucomicrobiia</taxon>
        <taxon>Verrucomicrobiales</taxon>
        <taxon>Verrucomicrobiaceae</taxon>
        <taxon>Oceaniferula</taxon>
    </lineage>
</organism>
<dbReference type="InterPro" id="IPR014966">
    <property type="entry name" value="FRG-dom"/>
</dbReference>
<dbReference type="SMART" id="SM00901">
    <property type="entry name" value="FRG"/>
    <property type="match status" value="1"/>
</dbReference>
<feature type="domain" description="FRG" evidence="1">
    <location>
        <begin position="19"/>
        <end position="133"/>
    </location>
</feature>
<dbReference type="Pfam" id="PF08867">
    <property type="entry name" value="FRG"/>
    <property type="match status" value="1"/>
</dbReference>
<accession>A0AAT9FPL6</accession>
<evidence type="ECO:0000313" key="2">
    <source>
        <dbReference type="EMBL" id="BDS07975.1"/>
    </source>
</evidence>
<reference evidence="2" key="1">
    <citation type="submission" date="2024-07" db="EMBL/GenBank/DDBJ databases">
        <title>Complete genome sequence of Verrucomicrobiaceae bacterium NT6N.</title>
        <authorList>
            <person name="Huang C."/>
            <person name="Takami H."/>
            <person name="Hamasaki K."/>
        </authorList>
    </citation>
    <scope>NUCLEOTIDE SEQUENCE</scope>
    <source>
        <strain evidence="2">NT6N</strain>
    </source>
</reference>
<dbReference type="AlphaFoldDB" id="A0AAT9FPL6"/>
<evidence type="ECO:0000259" key="1">
    <source>
        <dbReference type="SMART" id="SM00901"/>
    </source>
</evidence>
<protein>
    <recommendedName>
        <fullName evidence="1">FRG domain-containing protein</fullName>
    </recommendedName>
</protein>
<name>A0AAT9FPL6_9BACT</name>
<gene>
    <name evidence="2" type="ORF">NT6N_30150</name>
</gene>
<dbReference type="EMBL" id="AP026866">
    <property type="protein sequence ID" value="BDS07975.1"/>
    <property type="molecule type" value="Genomic_DNA"/>
</dbReference>
<sequence>MKINLLSDFIDFARKGQPDIATFIYRAQPDKRRTVDGDVYDAILVPSIFRQHRPSSITLAELEHQMIRDFQREAHAWLTATPSSEIEWMALAQHHGIPTRLLDWTTNPLVSLFFAVENTNTEFDARIHRGKIYDFQIYDYDNVDEQDTKYFDQEIGPFRFYMPTYTDRRLAAQSSCFTLHPQMEFYQKIQYDHHFTKVLPEELAVTSCVIPKARFGAIKAELYELGVSYKTLFPGLDGLGKSITYGCTAQRELIREPFPPRQ</sequence>